<evidence type="ECO:0000256" key="7">
    <source>
        <dbReference type="PIRNR" id="PIRNR028513"/>
    </source>
</evidence>
<dbReference type="AlphaFoldDB" id="A0A242NSK8"/>
<keyword evidence="4 6" id="KW-1133">Transmembrane helix</keyword>
<comment type="function">
    <text evidence="7">Required for the translocation of lipopolysaccharide (LPS) from the inner membrane to the outer membrane.</text>
</comment>
<dbReference type="GO" id="GO:0015221">
    <property type="term" value="F:lipopolysaccharide transmembrane transporter activity"/>
    <property type="evidence" value="ECO:0007669"/>
    <property type="project" value="InterPro"/>
</dbReference>
<dbReference type="EMBL" id="NASK01000101">
    <property type="protein sequence ID" value="OTQ48587.1"/>
    <property type="molecule type" value="Genomic_DNA"/>
</dbReference>
<dbReference type="RefSeq" id="WP_086320931.1">
    <property type="nucleotide sequence ID" value="NZ_NASD01000013.1"/>
</dbReference>
<evidence type="ECO:0000256" key="5">
    <source>
        <dbReference type="ARBA" id="ARBA00023136"/>
    </source>
</evidence>
<evidence type="ECO:0000256" key="3">
    <source>
        <dbReference type="ARBA" id="ARBA00022692"/>
    </source>
</evidence>
<dbReference type="GO" id="GO:0043165">
    <property type="term" value="P:Gram-negative-bacterium-type cell outer membrane assembly"/>
    <property type="evidence" value="ECO:0007669"/>
    <property type="project" value="UniProtKB-UniRule"/>
</dbReference>
<comment type="subunit">
    <text evidence="6">Component of the lipopolysaccharide transport and assembly complex. Interacts with LptA and the LptBFG transporter complex.</text>
</comment>
<comment type="subcellular location">
    <subcellularLocation>
        <location evidence="6">Cell inner membrane</location>
        <topology evidence="6">Single-pass membrane protein</topology>
    </subcellularLocation>
</comment>
<dbReference type="OrthoDB" id="5659892at2"/>
<keyword evidence="5 6" id="KW-0472">Membrane</keyword>
<keyword evidence="2 6" id="KW-0997">Cell inner membrane</keyword>
<dbReference type="InterPro" id="IPR052363">
    <property type="entry name" value="LPS_export_LptC"/>
</dbReference>
<evidence type="ECO:0000256" key="2">
    <source>
        <dbReference type="ARBA" id="ARBA00022519"/>
    </source>
</evidence>
<gene>
    <name evidence="6" type="primary">lptC</name>
    <name evidence="8" type="ORF">B6D06_09145</name>
</gene>
<dbReference type="InterPro" id="IPR010664">
    <property type="entry name" value="LipoPS_assembly_LptC-rel"/>
</dbReference>
<dbReference type="Proteomes" id="UP000194968">
    <property type="component" value="Unassembled WGS sequence"/>
</dbReference>
<proteinExistence type="inferred from homology"/>
<evidence type="ECO:0000256" key="6">
    <source>
        <dbReference type="HAMAP-Rule" id="MF_01915"/>
    </source>
</evidence>
<evidence type="ECO:0000256" key="4">
    <source>
        <dbReference type="ARBA" id="ARBA00022989"/>
    </source>
</evidence>
<evidence type="ECO:0000313" key="9">
    <source>
        <dbReference type="Proteomes" id="UP000194968"/>
    </source>
</evidence>
<comment type="caution">
    <text evidence="8">The sequence shown here is derived from an EMBL/GenBank/DDBJ whole genome shotgun (WGS) entry which is preliminary data.</text>
</comment>
<organism evidence="8 9">
    <name type="scientific">Gilliamella apis</name>
    <dbReference type="NCBI Taxonomy" id="1970738"/>
    <lineage>
        <taxon>Bacteria</taxon>
        <taxon>Pseudomonadati</taxon>
        <taxon>Pseudomonadota</taxon>
        <taxon>Gammaproteobacteria</taxon>
        <taxon>Orbales</taxon>
        <taxon>Orbaceae</taxon>
        <taxon>Gilliamella</taxon>
    </lineage>
</organism>
<evidence type="ECO:0000313" key="8">
    <source>
        <dbReference type="EMBL" id="OTQ48587.1"/>
    </source>
</evidence>
<comment type="function">
    <text evidence="6">Involved in the assembly of lipopolysaccharide (LPS). Required for the translocation of LPS from the inner membrane to the outer membrane. Facilitates the transfer of LPS from the inner membrane to the periplasmic protein LptA. Could be a docking site for LptA.</text>
</comment>
<reference evidence="8 9" key="1">
    <citation type="submission" date="2017-03" db="EMBL/GenBank/DDBJ databases">
        <title>Comparative genomics of honeybee gut symbionts reveal geographically distinct and subgroup specific antibiotic resistance.</title>
        <authorList>
            <person name="Ludvigsen J."/>
            <person name="Porcellato D."/>
            <person name="Labee-Lund T.M."/>
            <person name="Amdam G.V."/>
            <person name="Rudi K."/>
        </authorList>
    </citation>
    <scope>NUCLEOTIDE SEQUENCE [LARGE SCALE GENOMIC DNA]</scope>
    <source>
        <strain evidence="8 9">A-4-12</strain>
    </source>
</reference>
<dbReference type="PANTHER" id="PTHR37481">
    <property type="entry name" value="LIPOPOLYSACCHARIDE EXPORT SYSTEM PROTEIN LPTC"/>
    <property type="match status" value="1"/>
</dbReference>
<evidence type="ECO:0000256" key="1">
    <source>
        <dbReference type="ARBA" id="ARBA00022475"/>
    </source>
</evidence>
<sequence length="188" mass="21220">MNKKNLICFLLLILIIGVYYSYQKDDEVSSTPSNASLPETPIYQSDDMITNIYDLSGNMVYKIESGKVKHFDNNENTDFDLPNVTLYDQDHAATWHIKAKRATLTNDKLIYLYQDVVLTNLTPESQLQQVLTDNAVVDLKTQLVTSDDPVKIKGVGFFSTGLGLIGNLREKTANILENIKTFYNSEAQ</sequence>
<dbReference type="GO" id="GO:0030288">
    <property type="term" value="C:outer membrane-bounded periplasmic space"/>
    <property type="evidence" value="ECO:0007669"/>
    <property type="project" value="TreeGrafter"/>
</dbReference>
<keyword evidence="3 6" id="KW-0812">Transmembrane</keyword>
<comment type="similarity">
    <text evidence="6 7">Belongs to the LptC family.</text>
</comment>
<dbReference type="Gene3D" id="2.60.450.10">
    <property type="entry name" value="Lipopolysaccharide (LPS) transport protein A like domain"/>
    <property type="match status" value="1"/>
</dbReference>
<dbReference type="GO" id="GO:0017089">
    <property type="term" value="F:glycolipid transfer activity"/>
    <property type="evidence" value="ECO:0007669"/>
    <property type="project" value="TreeGrafter"/>
</dbReference>
<name>A0A242NSK8_9GAMM</name>
<protein>
    <recommendedName>
        <fullName evidence="6 7">Lipopolysaccharide export system protein LptC</fullName>
    </recommendedName>
</protein>
<dbReference type="PANTHER" id="PTHR37481:SF1">
    <property type="entry name" value="LIPOPOLYSACCHARIDE EXPORT SYSTEM PROTEIN LPTC"/>
    <property type="match status" value="1"/>
</dbReference>
<dbReference type="Pfam" id="PF06835">
    <property type="entry name" value="LptC"/>
    <property type="match status" value="1"/>
</dbReference>
<accession>A0A242NSK8</accession>
<dbReference type="GO" id="GO:0005886">
    <property type="term" value="C:plasma membrane"/>
    <property type="evidence" value="ECO:0007669"/>
    <property type="project" value="UniProtKB-SubCell"/>
</dbReference>
<dbReference type="HAMAP" id="MF_01915">
    <property type="entry name" value="LPS_assembly_LptC"/>
    <property type="match status" value="1"/>
</dbReference>
<dbReference type="InterPro" id="IPR026265">
    <property type="entry name" value="LptC"/>
</dbReference>
<dbReference type="NCBIfam" id="TIGR04409">
    <property type="entry name" value="LptC_YrbK"/>
    <property type="match status" value="1"/>
</dbReference>
<dbReference type="PIRSF" id="PIRSF028513">
    <property type="entry name" value="LptC"/>
    <property type="match status" value="1"/>
</dbReference>
<keyword evidence="1 6" id="KW-1003">Cell membrane</keyword>